<evidence type="ECO:0000313" key="7">
    <source>
        <dbReference type="EMBL" id="KRW99669.1"/>
    </source>
</evidence>
<name>A0A0V0QBR9_PSEPJ</name>
<dbReference type="SMART" id="SM00184">
    <property type="entry name" value="RING"/>
    <property type="match status" value="1"/>
</dbReference>
<evidence type="ECO:0000259" key="6">
    <source>
        <dbReference type="PROSITE" id="PS50089"/>
    </source>
</evidence>
<dbReference type="InterPro" id="IPR051834">
    <property type="entry name" value="RING_finger_E3_ligase"/>
</dbReference>
<dbReference type="InterPro" id="IPR001841">
    <property type="entry name" value="Znf_RING"/>
</dbReference>
<keyword evidence="1" id="KW-0479">Metal-binding</keyword>
<dbReference type="PANTHER" id="PTHR45931">
    <property type="entry name" value="SI:CH211-59O9.10"/>
    <property type="match status" value="1"/>
</dbReference>
<evidence type="ECO:0000256" key="2">
    <source>
        <dbReference type="ARBA" id="ARBA00022771"/>
    </source>
</evidence>
<feature type="coiled-coil region" evidence="5">
    <location>
        <begin position="627"/>
        <end position="661"/>
    </location>
</feature>
<evidence type="ECO:0000313" key="8">
    <source>
        <dbReference type="Proteomes" id="UP000054937"/>
    </source>
</evidence>
<feature type="domain" description="RING-type" evidence="6">
    <location>
        <begin position="322"/>
        <end position="363"/>
    </location>
</feature>
<dbReference type="GO" id="GO:0008270">
    <property type="term" value="F:zinc ion binding"/>
    <property type="evidence" value="ECO:0007669"/>
    <property type="project" value="UniProtKB-KW"/>
</dbReference>
<dbReference type="SUPFAM" id="SSF57850">
    <property type="entry name" value="RING/U-box"/>
    <property type="match status" value="1"/>
</dbReference>
<keyword evidence="2 4" id="KW-0863">Zinc-finger</keyword>
<proteinExistence type="predicted"/>
<dbReference type="Proteomes" id="UP000054937">
    <property type="component" value="Unassembled WGS sequence"/>
</dbReference>
<sequence length="671" mass="79660">MQFIIFQNQLLKNILLNALFQISKGPTKVCNSCARQIDANKFQQHINICGLDIEQEEEKKEDFIDDVQIKCPQCGLNIRRVNYENHLEACLIQNESKECTICKKRIKKLDYIGHYERCKKRTQYKNVIKQHEERKKQDYLTESMLQDPNIGFLQCIYCQRDIVESRYQEHLLICETEKQCEICRHSYPEEIYQDHLMMCRIKALMSLDQGMVQCQKCQQIVPTRFFEQHQMMHFEEEGYDQVAPQQQQLSTEAQQKINSLLNDPNNQRINNMTDDELYKYFHEIDLNEFQKNSGISKQDLKSKMQSTFYKQSDNSKEEDRTCLICQDDFQNLEKIRNLPCSHRFHEKCVDEWLSRNAVCPICRKDIKSELEKQNINEIIEKNQKLQIIKNNSNNSNASNNNNMIRNPNKNFQIKQIKTKNTKIIQYNNQNQNKSPSNRQPSPKNEYWEQNSINQNYNSNNFQSIISQNRTGSQPAMAKCYNNQENSSSFIVEKPKEILKQQQQNPIVIIDFSDNLNKLISLNKNLKNSKAAIKSTKGFSQKIGQILFQNGQIMQYYSQEYLYNKILQEEIDQFQAQKIKYFAKSLEDYLLQKYDDLEKLTKDSLKVENNLIKDVQIYRDQKPDFNRYTLINKQLKNAEDRLQQKFEQVKNLNRNESKLINNIVSIYDDIEN</sequence>
<accession>A0A0V0QBR9</accession>
<evidence type="ECO:0000256" key="5">
    <source>
        <dbReference type="SAM" id="Coils"/>
    </source>
</evidence>
<evidence type="ECO:0000256" key="1">
    <source>
        <dbReference type="ARBA" id="ARBA00022723"/>
    </source>
</evidence>
<dbReference type="EMBL" id="LDAU01000205">
    <property type="protein sequence ID" value="KRW99669.1"/>
    <property type="molecule type" value="Genomic_DNA"/>
</dbReference>
<protein>
    <recommendedName>
        <fullName evidence="6">RING-type domain-containing protein</fullName>
    </recommendedName>
</protein>
<dbReference type="GO" id="GO:0006511">
    <property type="term" value="P:ubiquitin-dependent protein catabolic process"/>
    <property type="evidence" value="ECO:0007669"/>
    <property type="project" value="TreeGrafter"/>
</dbReference>
<gene>
    <name evidence="7" type="ORF">PPERSA_03470</name>
</gene>
<dbReference type="PANTHER" id="PTHR45931:SF3">
    <property type="entry name" value="RING ZINC FINGER-CONTAINING PROTEIN"/>
    <property type="match status" value="1"/>
</dbReference>
<dbReference type="GO" id="GO:0061630">
    <property type="term" value="F:ubiquitin protein ligase activity"/>
    <property type="evidence" value="ECO:0007669"/>
    <property type="project" value="TreeGrafter"/>
</dbReference>
<organism evidence="7 8">
    <name type="scientific">Pseudocohnilembus persalinus</name>
    <name type="common">Ciliate</name>
    <dbReference type="NCBI Taxonomy" id="266149"/>
    <lineage>
        <taxon>Eukaryota</taxon>
        <taxon>Sar</taxon>
        <taxon>Alveolata</taxon>
        <taxon>Ciliophora</taxon>
        <taxon>Intramacronucleata</taxon>
        <taxon>Oligohymenophorea</taxon>
        <taxon>Scuticociliatia</taxon>
        <taxon>Philasterida</taxon>
        <taxon>Pseudocohnilembidae</taxon>
        <taxon>Pseudocohnilembus</taxon>
    </lineage>
</organism>
<dbReference type="OrthoDB" id="1302410at2759"/>
<dbReference type="InParanoid" id="A0A0V0QBR9"/>
<comment type="caution">
    <text evidence="7">The sequence shown here is derived from an EMBL/GenBank/DDBJ whole genome shotgun (WGS) entry which is preliminary data.</text>
</comment>
<dbReference type="Pfam" id="PF13639">
    <property type="entry name" value="zf-RING_2"/>
    <property type="match status" value="1"/>
</dbReference>
<dbReference type="Gene3D" id="3.30.40.10">
    <property type="entry name" value="Zinc/RING finger domain, C3HC4 (zinc finger)"/>
    <property type="match status" value="1"/>
</dbReference>
<keyword evidence="5" id="KW-0175">Coiled coil</keyword>
<evidence type="ECO:0000256" key="4">
    <source>
        <dbReference type="PROSITE-ProRule" id="PRU00175"/>
    </source>
</evidence>
<keyword evidence="8" id="KW-1185">Reference proteome</keyword>
<dbReference type="AlphaFoldDB" id="A0A0V0QBR9"/>
<dbReference type="InterPro" id="IPR013083">
    <property type="entry name" value="Znf_RING/FYVE/PHD"/>
</dbReference>
<dbReference type="PROSITE" id="PS50089">
    <property type="entry name" value="ZF_RING_2"/>
    <property type="match status" value="1"/>
</dbReference>
<keyword evidence="3" id="KW-0862">Zinc</keyword>
<dbReference type="GO" id="GO:0005634">
    <property type="term" value="C:nucleus"/>
    <property type="evidence" value="ECO:0007669"/>
    <property type="project" value="TreeGrafter"/>
</dbReference>
<evidence type="ECO:0000256" key="3">
    <source>
        <dbReference type="ARBA" id="ARBA00022833"/>
    </source>
</evidence>
<reference evidence="7 8" key="1">
    <citation type="journal article" date="2015" name="Sci. Rep.">
        <title>Genome of the facultative scuticociliatosis pathogen Pseudocohnilembus persalinus provides insight into its virulence through horizontal gene transfer.</title>
        <authorList>
            <person name="Xiong J."/>
            <person name="Wang G."/>
            <person name="Cheng J."/>
            <person name="Tian M."/>
            <person name="Pan X."/>
            <person name="Warren A."/>
            <person name="Jiang C."/>
            <person name="Yuan D."/>
            <person name="Miao W."/>
        </authorList>
    </citation>
    <scope>NUCLEOTIDE SEQUENCE [LARGE SCALE GENOMIC DNA]</scope>
    <source>
        <strain evidence="7">36N120E</strain>
    </source>
</reference>